<name>A0A922MJ30_SPOEX</name>
<dbReference type="AlphaFoldDB" id="A0A922MJ30"/>
<sequence>MDNASYHSFQIQKPPTQANKKEEMVAWLQAKGIDTNMQMLKAELIKLIKENKAANVRYEIDELALEYEARGEVTRDDWAKVVEKAKNLIMEHFDRDIRIDSVIDNNIIIHVGEDDDEDTNSSSESESD</sequence>
<dbReference type="PANTHER" id="PTHR33939">
    <property type="entry name" value="PROTEIN CBG22215"/>
    <property type="match status" value="1"/>
</dbReference>
<comment type="caution">
    <text evidence="1">The sequence shown here is derived from an EMBL/GenBank/DDBJ whole genome shotgun (WGS) entry which is preliminary data.</text>
</comment>
<proteinExistence type="predicted"/>
<dbReference type="Proteomes" id="UP000814243">
    <property type="component" value="Unassembled WGS sequence"/>
</dbReference>
<protein>
    <submittedName>
        <fullName evidence="1">Uncharacterized protein</fullName>
    </submittedName>
</protein>
<gene>
    <name evidence="1" type="ORF">HF086_014762</name>
</gene>
<dbReference type="PANTHER" id="PTHR33939:SF1">
    <property type="entry name" value="DUF4371 DOMAIN-CONTAINING PROTEIN"/>
    <property type="match status" value="1"/>
</dbReference>
<evidence type="ECO:0000313" key="2">
    <source>
        <dbReference type="Proteomes" id="UP000814243"/>
    </source>
</evidence>
<reference evidence="1" key="1">
    <citation type="journal article" date="2021" name="G3 (Bethesda)">
        <title>Genome and transcriptome analysis of the beet armyworm Spodoptera exigua reveals targets for pest control. .</title>
        <authorList>
            <person name="Simon S."/>
            <person name="Breeschoten T."/>
            <person name="Jansen H.J."/>
            <person name="Dirks R.P."/>
            <person name="Schranz M.E."/>
            <person name="Ros V.I.D."/>
        </authorList>
    </citation>
    <scope>NUCLEOTIDE SEQUENCE</scope>
    <source>
        <strain evidence="1">TB_SE_WUR_2020</strain>
    </source>
</reference>
<organism evidence="1 2">
    <name type="scientific">Spodoptera exigua</name>
    <name type="common">Beet armyworm</name>
    <name type="synonym">Noctua fulgens</name>
    <dbReference type="NCBI Taxonomy" id="7107"/>
    <lineage>
        <taxon>Eukaryota</taxon>
        <taxon>Metazoa</taxon>
        <taxon>Ecdysozoa</taxon>
        <taxon>Arthropoda</taxon>
        <taxon>Hexapoda</taxon>
        <taxon>Insecta</taxon>
        <taxon>Pterygota</taxon>
        <taxon>Neoptera</taxon>
        <taxon>Endopterygota</taxon>
        <taxon>Lepidoptera</taxon>
        <taxon>Glossata</taxon>
        <taxon>Ditrysia</taxon>
        <taxon>Noctuoidea</taxon>
        <taxon>Noctuidae</taxon>
        <taxon>Amphipyrinae</taxon>
        <taxon>Spodoptera</taxon>
    </lineage>
</organism>
<evidence type="ECO:0000313" key="1">
    <source>
        <dbReference type="EMBL" id="KAH9637598.1"/>
    </source>
</evidence>
<accession>A0A922MJ30</accession>
<dbReference type="EMBL" id="JACEFF010000441">
    <property type="protein sequence ID" value="KAH9637598.1"/>
    <property type="molecule type" value="Genomic_DNA"/>
</dbReference>